<dbReference type="Proteomes" id="UP000494245">
    <property type="component" value="Unassembled WGS sequence"/>
</dbReference>
<dbReference type="PANTHER" id="PTHR13754">
    <property type="entry name" value="METALLO-BETA-LACTAMASE SUPERFAMILY PROTEIN"/>
    <property type="match status" value="1"/>
</dbReference>
<dbReference type="InterPro" id="IPR041712">
    <property type="entry name" value="DHPS-like_MBL-fold"/>
</dbReference>
<dbReference type="CDD" id="cd07713">
    <property type="entry name" value="DHPS-like_MBL-fold"/>
    <property type="match status" value="1"/>
</dbReference>
<evidence type="ECO:0000313" key="2">
    <source>
        <dbReference type="EMBL" id="GFK93430.1"/>
    </source>
</evidence>
<proteinExistence type="predicted"/>
<reference evidence="2 3" key="2">
    <citation type="submission" date="2020-05" db="EMBL/GenBank/DDBJ databases">
        <title>Draft genome sequence of Desulfovibrio sp. strainFSS-1.</title>
        <authorList>
            <person name="Shimoshige H."/>
            <person name="Kobayashi H."/>
            <person name="Maekawa T."/>
        </authorList>
    </citation>
    <scope>NUCLEOTIDE SEQUENCE [LARGE SCALE GENOMIC DNA]</scope>
    <source>
        <strain evidence="2 3">SIID29052-01</strain>
    </source>
</reference>
<comment type="caution">
    <text evidence="2">The sequence shown here is derived from an EMBL/GenBank/DDBJ whole genome shotgun (WGS) entry which is preliminary data.</text>
</comment>
<dbReference type="SUPFAM" id="SSF56281">
    <property type="entry name" value="Metallo-hydrolase/oxidoreductase"/>
    <property type="match status" value="1"/>
</dbReference>
<sequence>MPGARLAVTVLADNEAREGFAAEHGLSLWIEAPGGNVLFDTGAGKALEDNARRLGVDLARTDALVLSHGHYDHTGGLPLALAATERAHVHLRPEAVLPRYCVEEGKARPVHMPREAMEALEALAGERLHWAAEPFQAVPGVWVSGPVPRPHGDVGPGWPFFLDAEGLRPDPIDDDMALWTDTPEGLVLVLGCCHAGLENTLEALEVHAPGRPLRAVLGGMHLMHSGPGDIARAVATLQSRAPGLVVPLHCTGKDAAQALSAAFGERFRQGRAGERLEF</sequence>
<protein>
    <recommendedName>
        <fullName evidence="1">Metallo-beta-lactamase domain-containing protein</fullName>
    </recommendedName>
</protein>
<feature type="domain" description="Metallo-beta-lactamase" evidence="1">
    <location>
        <begin position="24"/>
        <end position="249"/>
    </location>
</feature>
<organism evidence="2 3">
    <name type="scientific">Fundidesulfovibrio magnetotacticus</name>
    <dbReference type="NCBI Taxonomy" id="2730080"/>
    <lineage>
        <taxon>Bacteria</taxon>
        <taxon>Pseudomonadati</taxon>
        <taxon>Thermodesulfobacteriota</taxon>
        <taxon>Desulfovibrionia</taxon>
        <taxon>Desulfovibrionales</taxon>
        <taxon>Desulfovibrionaceae</taxon>
        <taxon>Fundidesulfovibrio</taxon>
    </lineage>
</organism>
<accession>A0A6V8LR23</accession>
<keyword evidence="3" id="KW-1185">Reference proteome</keyword>
<dbReference type="AlphaFoldDB" id="A0A6V8LR23"/>
<dbReference type="Pfam" id="PF00753">
    <property type="entry name" value="Lactamase_B"/>
    <property type="match status" value="1"/>
</dbReference>
<dbReference type="RefSeq" id="WP_173082444.1">
    <property type="nucleotide sequence ID" value="NZ_BLTE01000004.1"/>
</dbReference>
<reference evidence="2 3" key="1">
    <citation type="submission" date="2020-04" db="EMBL/GenBank/DDBJ databases">
        <authorList>
            <consortium name="Desulfovibrio sp. FSS-1 genome sequencing consortium"/>
            <person name="Shimoshige H."/>
            <person name="Kobayashi H."/>
            <person name="Maekawa T."/>
        </authorList>
    </citation>
    <scope>NUCLEOTIDE SEQUENCE [LARGE SCALE GENOMIC DNA]</scope>
    <source>
        <strain evidence="2 3">SIID29052-01</strain>
    </source>
</reference>
<dbReference type="EMBL" id="BLTE01000004">
    <property type="protein sequence ID" value="GFK93430.1"/>
    <property type="molecule type" value="Genomic_DNA"/>
</dbReference>
<dbReference type="Gene3D" id="3.60.15.10">
    <property type="entry name" value="Ribonuclease Z/Hydroxyacylglutathione hydrolase-like"/>
    <property type="match status" value="1"/>
</dbReference>
<evidence type="ECO:0000313" key="3">
    <source>
        <dbReference type="Proteomes" id="UP000494245"/>
    </source>
</evidence>
<dbReference type="PANTHER" id="PTHR13754:SF13">
    <property type="entry name" value="METALLO-BETA-LACTAMASE SUPERFAMILY PROTEIN (AFU_ORTHOLOGUE AFUA_3G07630)"/>
    <property type="match status" value="1"/>
</dbReference>
<dbReference type="InterPro" id="IPR036866">
    <property type="entry name" value="RibonucZ/Hydroxyglut_hydro"/>
</dbReference>
<gene>
    <name evidence="2" type="ORF">NNJEOMEG_01262</name>
</gene>
<dbReference type="InterPro" id="IPR052926">
    <property type="entry name" value="Metallo-beta-lactamase_dom"/>
</dbReference>
<dbReference type="GO" id="GO:0016740">
    <property type="term" value="F:transferase activity"/>
    <property type="evidence" value="ECO:0007669"/>
    <property type="project" value="TreeGrafter"/>
</dbReference>
<name>A0A6V8LR23_9BACT</name>
<evidence type="ECO:0000259" key="1">
    <source>
        <dbReference type="SMART" id="SM00849"/>
    </source>
</evidence>
<dbReference type="SMART" id="SM00849">
    <property type="entry name" value="Lactamase_B"/>
    <property type="match status" value="1"/>
</dbReference>
<dbReference type="InterPro" id="IPR001279">
    <property type="entry name" value="Metallo-B-lactamas"/>
</dbReference>